<comment type="caution">
    <text evidence="2">The sequence shown here is derived from an EMBL/GenBank/DDBJ whole genome shotgun (WGS) entry which is preliminary data.</text>
</comment>
<gene>
    <name evidence="2" type="ORF">Q5E86_21060</name>
</gene>
<feature type="chain" id="PRO_5047138907" evidence="1">
    <location>
        <begin position="23"/>
        <end position="210"/>
    </location>
</feature>
<feature type="signal peptide" evidence="1">
    <location>
        <begin position="1"/>
        <end position="22"/>
    </location>
</feature>
<dbReference type="EMBL" id="JAUQTG010000019">
    <property type="protein sequence ID" value="MDO7858782.1"/>
    <property type="molecule type" value="Genomic_DNA"/>
</dbReference>
<keyword evidence="3" id="KW-1185">Reference proteome</keyword>
<dbReference type="Proteomes" id="UP001176478">
    <property type="component" value="Unassembled WGS sequence"/>
</dbReference>
<proteinExistence type="predicted"/>
<protein>
    <submittedName>
        <fullName evidence="2">Uncharacterized protein</fullName>
    </submittedName>
</protein>
<accession>A0ABT9AWZ5</accession>
<keyword evidence="1" id="KW-0732">Signal</keyword>
<evidence type="ECO:0000313" key="3">
    <source>
        <dbReference type="Proteomes" id="UP001176478"/>
    </source>
</evidence>
<reference evidence="2" key="2">
    <citation type="journal article" date="2024" name="Int. J. Antimicrob. Agents">
        <title>Identification of a novel Providencia species showing multi-drug-resistant in three patients with hospital-acquired infection.</title>
        <authorList>
            <person name="Yang W."/>
            <person name="Chen J."/>
            <person name="Yang F."/>
            <person name="Ji P."/>
            <person name="Shen S."/>
            <person name="Yin D."/>
            <person name="Hu F."/>
        </authorList>
    </citation>
    <scope>NUCLEOTIDE SEQUENCE</scope>
    <source>
        <strain evidence="2">CRE-138-0111</strain>
    </source>
</reference>
<name>A0ABT9AWZ5_9GAMM</name>
<reference evidence="2" key="1">
    <citation type="submission" date="2023-07" db="EMBL/GenBank/DDBJ databases">
        <authorList>
            <person name="Yang W."/>
            <person name="Chen J."/>
            <person name="Ji P."/>
            <person name="Hu F."/>
        </authorList>
    </citation>
    <scope>NUCLEOTIDE SEQUENCE</scope>
    <source>
        <strain evidence="2">CRE-138-0111</strain>
    </source>
</reference>
<organism evidence="2 3">
    <name type="scientific">Providencia huashanensis</name>
    <dbReference type="NCBI Taxonomy" id="3037798"/>
    <lineage>
        <taxon>Bacteria</taxon>
        <taxon>Pseudomonadati</taxon>
        <taxon>Pseudomonadota</taxon>
        <taxon>Gammaproteobacteria</taxon>
        <taxon>Enterobacterales</taxon>
        <taxon>Morganellaceae</taxon>
        <taxon>Providencia</taxon>
    </lineage>
</organism>
<evidence type="ECO:0000313" key="2">
    <source>
        <dbReference type="EMBL" id="MDO7858782.1"/>
    </source>
</evidence>
<evidence type="ECO:0000256" key="1">
    <source>
        <dbReference type="SAM" id="SignalP"/>
    </source>
</evidence>
<sequence length="210" mass="23784">MKIMIRVIVSVVAMAVSAQVVSAEMQSVNFVVPSSVANQDPTGVKKLRMNLDRFFVNSLVEGEQQQLVQPVYFEGPYRYSLIRAFDGNNTVIHLAGSKHVLSGVSGRFTPMQAGKKLVALRDSEDTVLVCQERVLRLKFAKCWQVVHSDLPLAVIPEETEWMHRKVVTFDRATWNPKEFADDYGWIGRITELDFVGYYSCQCCVFCLLLE</sequence>